<dbReference type="InterPro" id="IPR036397">
    <property type="entry name" value="RNaseH_sf"/>
</dbReference>
<name>A0A1Q5U8V5_9EURO</name>
<dbReference type="PROSITE" id="PS50822">
    <property type="entry name" value="PIWI"/>
    <property type="match status" value="1"/>
</dbReference>
<feature type="domain" description="Piwi" evidence="1">
    <location>
        <begin position="25"/>
        <end position="345"/>
    </location>
</feature>
<evidence type="ECO:0000313" key="2">
    <source>
        <dbReference type="EMBL" id="OKP08923.1"/>
    </source>
</evidence>
<dbReference type="InterPro" id="IPR012337">
    <property type="entry name" value="RNaseH-like_sf"/>
</dbReference>
<dbReference type="GO" id="GO:0003676">
    <property type="term" value="F:nucleic acid binding"/>
    <property type="evidence" value="ECO:0007669"/>
    <property type="project" value="InterPro"/>
</dbReference>
<evidence type="ECO:0000313" key="3">
    <source>
        <dbReference type="EMBL" id="OKP10007.1"/>
    </source>
</evidence>
<sequence length="378" mass="42085">MNELTAQAQIKEAVGLLHAKQHPSMILIIVSPRAQRFIHLARWACDIIHGVPSIEVKDDWLTRNDQDLYGKIALRMNLKLGGQNHSVDPADLGCFANRSTMIVGVTIESVPATKGGASTVSIIGIVASSGHGMSQWPANISIQARKTGLLHCLNTLIESRLHSWREEHGNRMPEDVVIFHSVESDGDDELWVEQELPLLPDMCKKMALGVGQHGPLPRITIVLVDEHHDARFFPTADTESSKFGQSLAGTVVDRGITQPGCWDFFLQPLGLMRIENRPVRYFVIFDEVFRRRSSFPNACLGPADLLQDLTHKLCYLPGESTRAQGVCSPIHYARQACARMRSYLHLTNCTPLASNFDGSVDSSRVELHSMVRNTMFYL</sequence>
<dbReference type="EMBL" id="MNBE01000406">
    <property type="protein sequence ID" value="OKP10011.1"/>
    <property type="molecule type" value="Genomic_DNA"/>
</dbReference>
<accession>A0A1Q5U8V5</accession>
<protein>
    <submittedName>
        <fullName evidence="2">Protein argonaute 3</fullName>
    </submittedName>
</protein>
<dbReference type="SUPFAM" id="SSF53098">
    <property type="entry name" value="Ribonuclease H-like"/>
    <property type="match status" value="1"/>
</dbReference>
<evidence type="ECO:0000313" key="5">
    <source>
        <dbReference type="Proteomes" id="UP000186955"/>
    </source>
</evidence>
<dbReference type="Pfam" id="PF02171">
    <property type="entry name" value="Piwi"/>
    <property type="match status" value="1"/>
</dbReference>
<gene>
    <name evidence="4" type="ORF">PENSUB_4578</name>
    <name evidence="3" type="ORF">PENSUB_4582</name>
    <name evidence="2" type="ORF">PENSUB_5504</name>
</gene>
<evidence type="ECO:0000313" key="4">
    <source>
        <dbReference type="EMBL" id="OKP10011.1"/>
    </source>
</evidence>
<dbReference type="Gene3D" id="3.30.420.10">
    <property type="entry name" value="Ribonuclease H-like superfamily/Ribonuclease H"/>
    <property type="match status" value="1"/>
</dbReference>
<dbReference type="InterPro" id="IPR003165">
    <property type="entry name" value="Piwi"/>
</dbReference>
<keyword evidence="5" id="KW-1185">Reference proteome</keyword>
<dbReference type="AlphaFoldDB" id="A0A1Q5U8V5"/>
<evidence type="ECO:0000259" key="1">
    <source>
        <dbReference type="PROSITE" id="PS50822"/>
    </source>
</evidence>
<comment type="caution">
    <text evidence="2">The sequence shown here is derived from an EMBL/GenBank/DDBJ whole genome shotgun (WGS) entry which is preliminary data.</text>
</comment>
<dbReference type="Gene3D" id="3.40.50.2300">
    <property type="match status" value="1"/>
</dbReference>
<dbReference type="EMBL" id="MNBE01000560">
    <property type="protein sequence ID" value="OKP08923.1"/>
    <property type="molecule type" value="Genomic_DNA"/>
</dbReference>
<dbReference type="STRING" id="1316194.A0A1Q5U8V5"/>
<dbReference type="EMBL" id="MNBE01000407">
    <property type="protein sequence ID" value="OKP10007.1"/>
    <property type="molecule type" value="Genomic_DNA"/>
</dbReference>
<reference evidence="2 5" key="1">
    <citation type="submission" date="2016-10" db="EMBL/GenBank/DDBJ databases">
        <title>Genome sequence of the ascomycete fungus Penicillium subrubescens.</title>
        <authorList>
            <person name="De Vries R.P."/>
            <person name="Peng M."/>
            <person name="Dilokpimol A."/>
            <person name="Hilden K."/>
            <person name="Makela M.R."/>
            <person name="Grigoriev I."/>
            <person name="Riley R."/>
            <person name="Granchi Z."/>
        </authorList>
    </citation>
    <scope>NUCLEOTIDE SEQUENCE [LARGE SCALE GENOMIC DNA]</scope>
    <source>
        <strain evidence="2 5">CBS 132785</strain>
    </source>
</reference>
<organism evidence="2 5">
    <name type="scientific">Penicillium subrubescens</name>
    <dbReference type="NCBI Taxonomy" id="1316194"/>
    <lineage>
        <taxon>Eukaryota</taxon>
        <taxon>Fungi</taxon>
        <taxon>Dikarya</taxon>
        <taxon>Ascomycota</taxon>
        <taxon>Pezizomycotina</taxon>
        <taxon>Eurotiomycetes</taxon>
        <taxon>Eurotiomycetidae</taxon>
        <taxon>Eurotiales</taxon>
        <taxon>Aspergillaceae</taxon>
        <taxon>Penicillium</taxon>
    </lineage>
</organism>
<dbReference type="Proteomes" id="UP000186955">
    <property type="component" value="Unassembled WGS sequence"/>
</dbReference>
<dbReference type="PANTHER" id="PTHR22891">
    <property type="entry name" value="EUKARYOTIC TRANSLATION INITIATION FACTOR 2C"/>
    <property type="match status" value="1"/>
</dbReference>
<dbReference type="SMART" id="SM00950">
    <property type="entry name" value="Piwi"/>
    <property type="match status" value="1"/>
</dbReference>
<proteinExistence type="predicted"/>